<gene>
    <name evidence="1" type="ORF">CLUMA_CG011842</name>
</gene>
<organism evidence="1 2">
    <name type="scientific">Clunio marinus</name>
    <dbReference type="NCBI Taxonomy" id="568069"/>
    <lineage>
        <taxon>Eukaryota</taxon>
        <taxon>Metazoa</taxon>
        <taxon>Ecdysozoa</taxon>
        <taxon>Arthropoda</taxon>
        <taxon>Hexapoda</taxon>
        <taxon>Insecta</taxon>
        <taxon>Pterygota</taxon>
        <taxon>Neoptera</taxon>
        <taxon>Endopterygota</taxon>
        <taxon>Diptera</taxon>
        <taxon>Nematocera</taxon>
        <taxon>Chironomoidea</taxon>
        <taxon>Chironomidae</taxon>
        <taxon>Clunio</taxon>
    </lineage>
</organism>
<sequence>MKEFTENSEWGVERQFGSNYYFIISSNEAKKVVQRKTKNGIVQNGSKHLWGSEEFRYVYYNTIWIKFHSQLERKNMPNGIEIFPGNVPPLRFKGNNPLQDLDNQTDFSLYSIYFVIFNKFLLKGLFSSPAYMLTGFRHVNNRLALSTFVNVQ</sequence>
<dbReference type="Proteomes" id="UP000183832">
    <property type="component" value="Unassembled WGS sequence"/>
</dbReference>
<accession>A0A1J1IE03</accession>
<evidence type="ECO:0000313" key="1">
    <source>
        <dbReference type="EMBL" id="CRK98485.1"/>
    </source>
</evidence>
<keyword evidence="2" id="KW-1185">Reference proteome</keyword>
<dbReference type="EMBL" id="CVRI01000047">
    <property type="protein sequence ID" value="CRK98485.1"/>
    <property type="molecule type" value="Genomic_DNA"/>
</dbReference>
<proteinExistence type="predicted"/>
<dbReference type="AlphaFoldDB" id="A0A1J1IE03"/>
<name>A0A1J1IE03_9DIPT</name>
<protein>
    <submittedName>
        <fullName evidence="1">CLUMA_CG011842, isoform A</fullName>
    </submittedName>
</protein>
<reference evidence="1 2" key="1">
    <citation type="submission" date="2015-04" db="EMBL/GenBank/DDBJ databases">
        <authorList>
            <person name="Syromyatnikov M.Y."/>
            <person name="Popov V.N."/>
        </authorList>
    </citation>
    <scope>NUCLEOTIDE SEQUENCE [LARGE SCALE GENOMIC DNA]</scope>
</reference>
<evidence type="ECO:0000313" key="2">
    <source>
        <dbReference type="Proteomes" id="UP000183832"/>
    </source>
</evidence>